<dbReference type="NCBIfam" id="TIGR00756">
    <property type="entry name" value="PPR"/>
    <property type="match status" value="4"/>
</dbReference>
<protein>
    <submittedName>
        <fullName evidence="3">PPR domain protein</fullName>
    </submittedName>
</protein>
<dbReference type="OrthoDB" id="185373at2759"/>
<evidence type="ECO:0000313" key="3">
    <source>
        <dbReference type="EMBL" id="EAR87412.2"/>
    </source>
</evidence>
<dbReference type="Pfam" id="PF13041">
    <property type="entry name" value="PPR_2"/>
    <property type="match status" value="2"/>
</dbReference>
<dbReference type="AlphaFoldDB" id="I7M6X0"/>
<sequence>MNQIALVLERSFRQINAPKNKQLQSAIHYLFCSTPSSGKGKQGSLIRKGSSTRLEKVNKELKQLAKENFEDVGSPELIQQRIKSMNPLNVYKKMDTSFDGFFLKREYNKKNFNFLLSILAEKGDLQNAESVFQLMKEMNIEPDSYSYNSLIKVCGKQRNMEKAEEYFEQSLQKFGANLFNYNSLLLGYARNQNALECEKITREMEEKGLKLDAPIYTTLINAHYKSRNLRRCWEIFEKLEKEKQNLIDIPMTSLMIEIASHTRDAEKGKLLWGKLDKMPEFYPNTIHFNNIIKCLGSRGDYADEAIDMWLRMKELGVQPDEDTFVHLFKACSSAGDIKTAFDALQIMKLNKIPMNKYILNSAIKVYGGVVKSDYMTNDLIDIYIKDAWKLFERAVKENMVDVHIINSLLDVHVKALREDDVDGLILPLYEKYNIKKNTETYENLLELYHQKKDLPQIYKLHGWLKSEGLDETWKVLNYVFDAAYRAEDVDVMCKILDQLLEMKKEPKIVYLKKLGENKNTPDVLFVRLKKFKNQFGYVKDKDFQPIKPLNKRLQGTV</sequence>
<dbReference type="Pfam" id="PF13812">
    <property type="entry name" value="PPR_3"/>
    <property type="match status" value="1"/>
</dbReference>
<dbReference type="InterPro" id="IPR011990">
    <property type="entry name" value="TPR-like_helical_dom_sf"/>
</dbReference>
<dbReference type="STRING" id="312017.I7M6X0"/>
<dbReference type="InParanoid" id="I7M6X0"/>
<feature type="repeat" description="PPR" evidence="2">
    <location>
        <begin position="284"/>
        <end position="319"/>
    </location>
</feature>
<accession>I7M6X0</accession>
<evidence type="ECO:0000256" key="2">
    <source>
        <dbReference type="PROSITE-ProRule" id="PRU00708"/>
    </source>
</evidence>
<gene>
    <name evidence="3" type="ORF">TTHERM_00059250</name>
</gene>
<dbReference type="RefSeq" id="XP_001007657.2">
    <property type="nucleotide sequence ID" value="XM_001007657.2"/>
</dbReference>
<dbReference type="PANTHER" id="PTHR46128:SF329">
    <property type="entry name" value="MITOCHONDRIAL GROUP I INTRON SPLICING FACTOR DMR1"/>
    <property type="match status" value="1"/>
</dbReference>
<dbReference type="InterPro" id="IPR050872">
    <property type="entry name" value="PPR_P_subfamily"/>
</dbReference>
<dbReference type="GeneID" id="7841898"/>
<feature type="repeat" description="PPR" evidence="2">
    <location>
        <begin position="177"/>
        <end position="211"/>
    </location>
</feature>
<dbReference type="PROSITE" id="PS51375">
    <property type="entry name" value="PPR"/>
    <property type="match status" value="4"/>
</dbReference>
<dbReference type="PANTHER" id="PTHR46128">
    <property type="entry name" value="MITOCHONDRIAL GROUP I INTRON SPLICING FACTOR CCM1"/>
    <property type="match status" value="1"/>
</dbReference>
<dbReference type="SUPFAM" id="SSF81901">
    <property type="entry name" value="HCP-like"/>
    <property type="match status" value="1"/>
</dbReference>
<comment type="similarity">
    <text evidence="1">Belongs to the PPR family. P subfamily.</text>
</comment>
<name>I7M6X0_TETTS</name>
<feature type="repeat" description="PPR" evidence="2">
    <location>
        <begin position="143"/>
        <end position="173"/>
    </location>
</feature>
<dbReference type="Gene3D" id="1.25.40.10">
    <property type="entry name" value="Tetratricopeptide repeat domain"/>
    <property type="match status" value="3"/>
</dbReference>
<dbReference type="KEGG" id="tet:TTHERM_00059250"/>
<organism evidence="3 4">
    <name type="scientific">Tetrahymena thermophila (strain SB210)</name>
    <dbReference type="NCBI Taxonomy" id="312017"/>
    <lineage>
        <taxon>Eukaryota</taxon>
        <taxon>Sar</taxon>
        <taxon>Alveolata</taxon>
        <taxon>Ciliophora</taxon>
        <taxon>Intramacronucleata</taxon>
        <taxon>Oligohymenophorea</taxon>
        <taxon>Hymenostomatida</taxon>
        <taxon>Tetrahymenina</taxon>
        <taxon>Tetrahymenidae</taxon>
        <taxon>Tetrahymena</taxon>
    </lineage>
</organism>
<proteinExistence type="inferred from homology"/>
<dbReference type="eggNOG" id="KOG4197">
    <property type="taxonomic scope" value="Eukaryota"/>
</dbReference>
<keyword evidence="4" id="KW-1185">Reference proteome</keyword>
<reference evidence="4" key="1">
    <citation type="journal article" date="2006" name="PLoS Biol.">
        <title>Macronuclear genome sequence of the ciliate Tetrahymena thermophila, a model eukaryote.</title>
        <authorList>
            <person name="Eisen J.A."/>
            <person name="Coyne R.S."/>
            <person name="Wu M."/>
            <person name="Wu D."/>
            <person name="Thiagarajan M."/>
            <person name="Wortman J.R."/>
            <person name="Badger J.H."/>
            <person name="Ren Q."/>
            <person name="Amedeo P."/>
            <person name="Jones K.M."/>
            <person name="Tallon L.J."/>
            <person name="Delcher A.L."/>
            <person name="Salzberg S.L."/>
            <person name="Silva J.C."/>
            <person name="Haas B.J."/>
            <person name="Majoros W.H."/>
            <person name="Farzad M."/>
            <person name="Carlton J.M."/>
            <person name="Smith R.K. Jr."/>
            <person name="Garg J."/>
            <person name="Pearlman R.E."/>
            <person name="Karrer K.M."/>
            <person name="Sun L."/>
            <person name="Manning G."/>
            <person name="Elde N.C."/>
            <person name="Turkewitz A.P."/>
            <person name="Asai D.J."/>
            <person name="Wilkes D.E."/>
            <person name="Wang Y."/>
            <person name="Cai H."/>
            <person name="Collins K."/>
            <person name="Stewart B.A."/>
            <person name="Lee S.R."/>
            <person name="Wilamowska K."/>
            <person name="Weinberg Z."/>
            <person name="Ruzzo W.L."/>
            <person name="Wloga D."/>
            <person name="Gaertig J."/>
            <person name="Frankel J."/>
            <person name="Tsao C.-C."/>
            <person name="Gorovsky M.A."/>
            <person name="Keeling P.J."/>
            <person name="Waller R.F."/>
            <person name="Patron N.J."/>
            <person name="Cherry J.M."/>
            <person name="Stover N.A."/>
            <person name="Krieger C.J."/>
            <person name="del Toro C."/>
            <person name="Ryder H.F."/>
            <person name="Williamson S.C."/>
            <person name="Barbeau R.A."/>
            <person name="Hamilton E.P."/>
            <person name="Orias E."/>
        </authorList>
    </citation>
    <scope>NUCLEOTIDE SEQUENCE [LARGE SCALE GENOMIC DNA]</scope>
    <source>
        <strain evidence="4">SB210</strain>
    </source>
</reference>
<dbReference type="InterPro" id="IPR002885">
    <property type="entry name" value="PPR_rpt"/>
</dbReference>
<evidence type="ECO:0000313" key="4">
    <source>
        <dbReference type="Proteomes" id="UP000009168"/>
    </source>
</evidence>
<dbReference type="EMBL" id="GG662853">
    <property type="protein sequence ID" value="EAR87412.2"/>
    <property type="molecule type" value="Genomic_DNA"/>
</dbReference>
<feature type="repeat" description="PPR" evidence="2">
    <location>
        <begin position="108"/>
        <end position="142"/>
    </location>
</feature>
<evidence type="ECO:0000256" key="1">
    <source>
        <dbReference type="ARBA" id="ARBA00007626"/>
    </source>
</evidence>
<dbReference type="Proteomes" id="UP000009168">
    <property type="component" value="Unassembled WGS sequence"/>
</dbReference>